<dbReference type="AlphaFoldDB" id="A0A9D4IAR9"/>
<reference evidence="2" key="1">
    <citation type="journal article" date="2019" name="bioRxiv">
        <title>The Genome of the Zebra Mussel, Dreissena polymorpha: A Resource for Invasive Species Research.</title>
        <authorList>
            <person name="McCartney M.A."/>
            <person name="Auch B."/>
            <person name="Kono T."/>
            <person name="Mallez S."/>
            <person name="Zhang Y."/>
            <person name="Obille A."/>
            <person name="Becker A."/>
            <person name="Abrahante J.E."/>
            <person name="Garbe J."/>
            <person name="Badalamenti J.P."/>
            <person name="Herman A."/>
            <person name="Mangelson H."/>
            <person name="Liachko I."/>
            <person name="Sullivan S."/>
            <person name="Sone E.D."/>
            <person name="Koren S."/>
            <person name="Silverstein K.A.T."/>
            <person name="Beckman K.B."/>
            <person name="Gohl D.M."/>
        </authorList>
    </citation>
    <scope>NUCLEOTIDE SEQUENCE</scope>
    <source>
        <strain evidence="2">Duluth1</strain>
        <tissue evidence="2">Whole animal</tissue>
    </source>
</reference>
<dbReference type="SUPFAM" id="SSF49265">
    <property type="entry name" value="Fibronectin type III"/>
    <property type="match status" value="1"/>
</dbReference>
<feature type="domain" description="Fibronectin type-III" evidence="1">
    <location>
        <begin position="1"/>
        <end position="61"/>
    </location>
</feature>
<evidence type="ECO:0000313" key="3">
    <source>
        <dbReference type="Proteomes" id="UP000828390"/>
    </source>
</evidence>
<accession>A0A9D4IAR9</accession>
<dbReference type="InterPro" id="IPR036116">
    <property type="entry name" value="FN3_sf"/>
</dbReference>
<gene>
    <name evidence="2" type="ORF">DPMN_187793</name>
</gene>
<dbReference type="Proteomes" id="UP000828390">
    <property type="component" value="Unassembled WGS sequence"/>
</dbReference>
<dbReference type="CDD" id="cd00063">
    <property type="entry name" value="FN3"/>
    <property type="match status" value="1"/>
</dbReference>
<proteinExistence type="predicted"/>
<comment type="caution">
    <text evidence="2">The sequence shown here is derived from an EMBL/GenBank/DDBJ whole genome shotgun (WGS) entry which is preliminary data.</text>
</comment>
<evidence type="ECO:0000313" key="2">
    <source>
        <dbReference type="EMBL" id="KAH3753162.1"/>
    </source>
</evidence>
<evidence type="ECO:0000259" key="1">
    <source>
        <dbReference type="PROSITE" id="PS50853"/>
    </source>
</evidence>
<dbReference type="InterPro" id="IPR003961">
    <property type="entry name" value="FN3_dom"/>
</dbReference>
<protein>
    <recommendedName>
        <fullName evidence="1">Fibronectin type-III domain-containing protein</fullName>
    </recommendedName>
</protein>
<reference evidence="2" key="2">
    <citation type="submission" date="2020-11" db="EMBL/GenBank/DDBJ databases">
        <authorList>
            <person name="McCartney M.A."/>
            <person name="Auch B."/>
            <person name="Kono T."/>
            <person name="Mallez S."/>
            <person name="Becker A."/>
            <person name="Gohl D.M."/>
            <person name="Silverstein K.A.T."/>
            <person name="Koren S."/>
            <person name="Bechman K.B."/>
            <person name="Herman A."/>
            <person name="Abrahante J.E."/>
            <person name="Garbe J."/>
        </authorList>
    </citation>
    <scope>NUCLEOTIDE SEQUENCE</scope>
    <source>
        <strain evidence="2">Duluth1</strain>
        <tissue evidence="2">Whole animal</tissue>
    </source>
</reference>
<name>A0A9D4IAR9_DREPO</name>
<keyword evidence="3" id="KW-1185">Reference proteome</keyword>
<sequence length="81" mass="9374">MQSPPGIAAWRTLYRDHRTPNVRLSDLRADLDYLVRVRAYAESYQSEPTLPVYIPRRAGAYILIKVDNFSSLGQSYRVVRC</sequence>
<organism evidence="2 3">
    <name type="scientific">Dreissena polymorpha</name>
    <name type="common">Zebra mussel</name>
    <name type="synonym">Mytilus polymorpha</name>
    <dbReference type="NCBI Taxonomy" id="45954"/>
    <lineage>
        <taxon>Eukaryota</taxon>
        <taxon>Metazoa</taxon>
        <taxon>Spiralia</taxon>
        <taxon>Lophotrochozoa</taxon>
        <taxon>Mollusca</taxon>
        <taxon>Bivalvia</taxon>
        <taxon>Autobranchia</taxon>
        <taxon>Heteroconchia</taxon>
        <taxon>Euheterodonta</taxon>
        <taxon>Imparidentia</taxon>
        <taxon>Neoheterodontei</taxon>
        <taxon>Myida</taxon>
        <taxon>Dreissenoidea</taxon>
        <taxon>Dreissenidae</taxon>
        <taxon>Dreissena</taxon>
    </lineage>
</organism>
<dbReference type="EMBL" id="JAIWYP010000010">
    <property type="protein sequence ID" value="KAH3753162.1"/>
    <property type="molecule type" value="Genomic_DNA"/>
</dbReference>
<dbReference type="PROSITE" id="PS50853">
    <property type="entry name" value="FN3"/>
    <property type="match status" value="1"/>
</dbReference>